<reference evidence="1 2" key="1">
    <citation type="submission" date="2021-05" db="EMBL/GenBank/DDBJ databases">
        <title>Genome Assembly of Synthetic Allotetraploid Brassica napus Reveals Homoeologous Exchanges between Subgenomes.</title>
        <authorList>
            <person name="Davis J.T."/>
        </authorList>
    </citation>
    <scope>NUCLEOTIDE SEQUENCE [LARGE SCALE GENOMIC DNA]</scope>
    <source>
        <strain evidence="2">cv. Da-Ae</strain>
        <tissue evidence="1">Seedling</tissue>
    </source>
</reference>
<dbReference type="EMBL" id="JAGKQM010002616">
    <property type="protein sequence ID" value="KAH0849165.1"/>
    <property type="molecule type" value="Genomic_DNA"/>
</dbReference>
<comment type="caution">
    <text evidence="1">The sequence shown here is derived from an EMBL/GenBank/DDBJ whole genome shotgun (WGS) entry which is preliminary data.</text>
</comment>
<sequence length="55" mass="6443">RRTRPHAGADRLLRRRFRSLEKETHSVDTVTTTLEGPTSLKQLMELRKGLTFESY</sequence>
<gene>
    <name evidence="1" type="ORF">HID58_090412</name>
</gene>
<accession>A0ABQ7X221</accession>
<keyword evidence="2" id="KW-1185">Reference proteome</keyword>
<proteinExistence type="predicted"/>
<name>A0ABQ7X221_BRANA</name>
<protein>
    <submittedName>
        <fullName evidence="1">Uncharacterized protein</fullName>
    </submittedName>
</protein>
<evidence type="ECO:0000313" key="2">
    <source>
        <dbReference type="Proteomes" id="UP000824890"/>
    </source>
</evidence>
<organism evidence="1 2">
    <name type="scientific">Brassica napus</name>
    <name type="common">Rape</name>
    <dbReference type="NCBI Taxonomy" id="3708"/>
    <lineage>
        <taxon>Eukaryota</taxon>
        <taxon>Viridiplantae</taxon>
        <taxon>Streptophyta</taxon>
        <taxon>Embryophyta</taxon>
        <taxon>Tracheophyta</taxon>
        <taxon>Spermatophyta</taxon>
        <taxon>Magnoliopsida</taxon>
        <taxon>eudicotyledons</taxon>
        <taxon>Gunneridae</taxon>
        <taxon>Pentapetalae</taxon>
        <taxon>rosids</taxon>
        <taxon>malvids</taxon>
        <taxon>Brassicales</taxon>
        <taxon>Brassicaceae</taxon>
        <taxon>Brassiceae</taxon>
        <taxon>Brassica</taxon>
    </lineage>
</organism>
<evidence type="ECO:0000313" key="1">
    <source>
        <dbReference type="EMBL" id="KAH0849165.1"/>
    </source>
</evidence>
<feature type="non-terminal residue" evidence="1">
    <location>
        <position position="1"/>
    </location>
</feature>
<dbReference type="Proteomes" id="UP000824890">
    <property type="component" value="Unassembled WGS sequence"/>
</dbReference>